<protein>
    <recommendedName>
        <fullName evidence="3">Prefoldin, alpha subunit</fullName>
    </recommendedName>
</protein>
<evidence type="ECO:0008006" key="3">
    <source>
        <dbReference type="Google" id="ProtNLM"/>
    </source>
</evidence>
<dbReference type="Gene3D" id="1.10.287.370">
    <property type="match status" value="1"/>
</dbReference>
<sequence>MATAEVEKYATFVEETLRPQLTAALAQRDALDADVAEYDNLVEMLSGKAAADAQNKAWKLQCDLGKQCYAKVKVAPHTPVVVHVGLQVYVEMAASDVPAFVAGRKQFLATKRERHQAKAREIASHIQQVLDAVEALAKLQSAAPK</sequence>
<dbReference type="SUPFAM" id="SSF46579">
    <property type="entry name" value="Prefoldin"/>
    <property type="match status" value="1"/>
</dbReference>
<name>A0A067CXN2_SAPPC</name>
<reference evidence="1 2" key="1">
    <citation type="journal article" date="2013" name="PLoS Genet.">
        <title>Distinctive expansion of potential virulence genes in the genome of the oomycete fish pathogen Saprolegnia parasitica.</title>
        <authorList>
            <person name="Jiang R.H."/>
            <person name="de Bruijn I."/>
            <person name="Haas B.J."/>
            <person name="Belmonte R."/>
            <person name="Lobach L."/>
            <person name="Christie J."/>
            <person name="van den Ackerveken G."/>
            <person name="Bottin A."/>
            <person name="Bulone V."/>
            <person name="Diaz-Moreno S.M."/>
            <person name="Dumas B."/>
            <person name="Fan L."/>
            <person name="Gaulin E."/>
            <person name="Govers F."/>
            <person name="Grenville-Briggs L.J."/>
            <person name="Horner N.R."/>
            <person name="Levin J.Z."/>
            <person name="Mammella M."/>
            <person name="Meijer H.J."/>
            <person name="Morris P."/>
            <person name="Nusbaum C."/>
            <person name="Oome S."/>
            <person name="Phillips A.J."/>
            <person name="van Rooyen D."/>
            <person name="Rzeszutek E."/>
            <person name="Saraiva M."/>
            <person name="Secombes C.J."/>
            <person name="Seidl M.F."/>
            <person name="Snel B."/>
            <person name="Stassen J.H."/>
            <person name="Sykes S."/>
            <person name="Tripathy S."/>
            <person name="van den Berg H."/>
            <person name="Vega-Arreguin J.C."/>
            <person name="Wawra S."/>
            <person name="Young S.K."/>
            <person name="Zeng Q."/>
            <person name="Dieguez-Uribeondo J."/>
            <person name="Russ C."/>
            <person name="Tyler B.M."/>
            <person name="van West P."/>
        </authorList>
    </citation>
    <scope>NUCLEOTIDE SEQUENCE [LARGE SCALE GENOMIC DNA]</scope>
    <source>
        <strain evidence="1 2">CBS 223.65</strain>
    </source>
</reference>
<dbReference type="Pfam" id="PF02996">
    <property type="entry name" value="Prefoldin"/>
    <property type="match status" value="1"/>
</dbReference>
<dbReference type="RefSeq" id="XP_012194910.1">
    <property type="nucleotide sequence ID" value="XM_012339520.1"/>
</dbReference>
<keyword evidence="2" id="KW-1185">Reference proteome</keyword>
<evidence type="ECO:0000313" key="2">
    <source>
        <dbReference type="Proteomes" id="UP000030745"/>
    </source>
</evidence>
<dbReference type="OrthoDB" id="433124at2759"/>
<dbReference type="CDD" id="cd23158">
    <property type="entry name" value="Prefoldin_UXT"/>
    <property type="match status" value="1"/>
</dbReference>
<dbReference type="Proteomes" id="UP000030745">
    <property type="component" value="Unassembled WGS sequence"/>
</dbReference>
<proteinExistence type="predicted"/>
<dbReference type="AlphaFoldDB" id="A0A067CXN2"/>
<dbReference type="InterPro" id="IPR004127">
    <property type="entry name" value="Prefoldin_subunit_alpha"/>
</dbReference>
<gene>
    <name evidence="1" type="ORF">SPRG_01299</name>
</gene>
<dbReference type="EMBL" id="KK583191">
    <property type="protein sequence ID" value="KDO34025.1"/>
    <property type="molecule type" value="Genomic_DNA"/>
</dbReference>
<dbReference type="VEuPathDB" id="FungiDB:SPRG_01299"/>
<accession>A0A067CXN2</accession>
<dbReference type="KEGG" id="spar:SPRG_01299"/>
<dbReference type="InterPro" id="IPR009053">
    <property type="entry name" value="Prefoldin"/>
</dbReference>
<dbReference type="STRING" id="695850.A0A067CXN2"/>
<evidence type="ECO:0000313" key="1">
    <source>
        <dbReference type="EMBL" id="KDO34025.1"/>
    </source>
</evidence>
<organism evidence="1 2">
    <name type="scientific">Saprolegnia parasitica (strain CBS 223.65)</name>
    <dbReference type="NCBI Taxonomy" id="695850"/>
    <lineage>
        <taxon>Eukaryota</taxon>
        <taxon>Sar</taxon>
        <taxon>Stramenopiles</taxon>
        <taxon>Oomycota</taxon>
        <taxon>Saprolegniomycetes</taxon>
        <taxon>Saprolegniales</taxon>
        <taxon>Saprolegniaceae</taxon>
        <taxon>Saprolegnia</taxon>
    </lineage>
</organism>
<dbReference type="GeneID" id="24123896"/>
<dbReference type="OMA" id="HMPDGYK"/>